<dbReference type="RefSeq" id="WP_179486541.1">
    <property type="nucleotide sequence ID" value="NZ_JACCBV010000001.1"/>
</dbReference>
<dbReference type="SUPFAM" id="SSF69572">
    <property type="entry name" value="Activating enzymes of the ubiquitin-like proteins"/>
    <property type="match status" value="1"/>
</dbReference>
<proteinExistence type="predicted"/>
<protein>
    <submittedName>
        <fullName evidence="2">Molybdopterin/thiamine biosynthesis adenylyltransferase</fullName>
    </submittedName>
</protein>
<organism evidence="2 3">
    <name type="scientific">Microbacterium immunditiarum</name>
    <dbReference type="NCBI Taxonomy" id="337480"/>
    <lineage>
        <taxon>Bacteria</taxon>
        <taxon>Bacillati</taxon>
        <taxon>Actinomycetota</taxon>
        <taxon>Actinomycetes</taxon>
        <taxon>Micrococcales</taxon>
        <taxon>Microbacteriaceae</taxon>
        <taxon>Microbacterium</taxon>
    </lineage>
</organism>
<keyword evidence="2" id="KW-0808">Transferase</keyword>
<dbReference type="Proteomes" id="UP000576969">
    <property type="component" value="Unassembled WGS sequence"/>
</dbReference>
<dbReference type="GO" id="GO:0004792">
    <property type="term" value="F:thiosulfate-cyanide sulfurtransferase activity"/>
    <property type="evidence" value="ECO:0007669"/>
    <property type="project" value="TreeGrafter"/>
</dbReference>
<dbReference type="PANTHER" id="PTHR10953">
    <property type="entry name" value="UBIQUITIN-ACTIVATING ENZYME E1"/>
    <property type="match status" value="1"/>
</dbReference>
<dbReference type="InterPro" id="IPR035985">
    <property type="entry name" value="Ubiquitin-activating_enz"/>
</dbReference>
<dbReference type="GO" id="GO:0008641">
    <property type="term" value="F:ubiquitin-like modifier activating enzyme activity"/>
    <property type="evidence" value="ECO:0007669"/>
    <property type="project" value="InterPro"/>
</dbReference>
<evidence type="ECO:0000259" key="1">
    <source>
        <dbReference type="Pfam" id="PF00899"/>
    </source>
</evidence>
<keyword evidence="2" id="KW-0548">Nucleotidyltransferase</keyword>
<keyword evidence="3" id="KW-1185">Reference proteome</keyword>
<comment type="caution">
    <text evidence="2">The sequence shown here is derived from an EMBL/GenBank/DDBJ whole genome shotgun (WGS) entry which is preliminary data.</text>
</comment>
<feature type="domain" description="THIF-type NAD/FAD binding fold" evidence="1">
    <location>
        <begin position="183"/>
        <end position="378"/>
    </location>
</feature>
<gene>
    <name evidence="2" type="ORF">BJ991_000127</name>
</gene>
<accession>A0A7Y9KJT5</accession>
<dbReference type="Gene3D" id="3.40.50.720">
    <property type="entry name" value="NAD(P)-binding Rossmann-like Domain"/>
    <property type="match status" value="1"/>
</dbReference>
<dbReference type="EMBL" id="JACCBV010000001">
    <property type="protein sequence ID" value="NYE18099.1"/>
    <property type="molecule type" value="Genomic_DNA"/>
</dbReference>
<dbReference type="GO" id="GO:0016779">
    <property type="term" value="F:nucleotidyltransferase activity"/>
    <property type="evidence" value="ECO:0007669"/>
    <property type="project" value="UniProtKB-KW"/>
</dbReference>
<evidence type="ECO:0000313" key="3">
    <source>
        <dbReference type="Proteomes" id="UP000576969"/>
    </source>
</evidence>
<name>A0A7Y9KJT5_9MICO</name>
<dbReference type="InterPro" id="IPR000594">
    <property type="entry name" value="ThiF_NAD_FAD-bd"/>
</dbReference>
<sequence>MARRAVTEPWSVVMTGEQWATLRAHLFPGDQDEHGAVLRCGIARSPRGTRLLVRDVVLAEDGVDYIPGDRGYRKLTAPFVAENIDVCAEQGLAYLAIHNHGGSTSVDFSDTDIASHERGYPALLDINAGVPVGALVFAANAVAGDIWSDTGERHRIAHLRVVGRPQRTLTPQPVAAALADPSYDRQTRIFGDRGQQILARSRVAVVGLGGIGSLIVEYLARLGVGELILIDPDRLDPTNLPRVVGSRRLDAMGWLRRGSAPRWMRKLGERLATPKVKIAARVAHQASTTTRVTSIPQSVVDADVAALLTDCDHIFLAADSALARRLVNSITHQYLVPHTQVGSKVSIVDGTLADIFSVSRMSSPGSGCLQCNGLIPASRLTEEATSEKQRRRQRYVDDDDVHAPSVISLNAVAAARAVDDWLMTVGELVDEDVPHDHWASYFPRTDEVVEHTPKRRPGCLHCGPGRFAAGDNVPLLAKPV</sequence>
<dbReference type="PANTHER" id="PTHR10953:SF247">
    <property type="entry name" value="SLL6053 PROTEIN"/>
    <property type="match status" value="1"/>
</dbReference>
<reference evidence="2 3" key="1">
    <citation type="submission" date="2020-07" db="EMBL/GenBank/DDBJ databases">
        <title>Sequencing the genomes of 1000 actinobacteria strains.</title>
        <authorList>
            <person name="Klenk H.-P."/>
        </authorList>
    </citation>
    <scope>NUCLEOTIDE SEQUENCE [LARGE SCALE GENOMIC DNA]</scope>
    <source>
        <strain evidence="2 3">DSM 24662</strain>
    </source>
</reference>
<dbReference type="Pfam" id="PF00899">
    <property type="entry name" value="ThiF"/>
    <property type="match status" value="1"/>
</dbReference>
<dbReference type="GO" id="GO:0005737">
    <property type="term" value="C:cytoplasm"/>
    <property type="evidence" value="ECO:0007669"/>
    <property type="project" value="TreeGrafter"/>
</dbReference>
<dbReference type="InterPro" id="IPR045886">
    <property type="entry name" value="ThiF/MoeB/HesA"/>
</dbReference>
<dbReference type="AlphaFoldDB" id="A0A7Y9KJT5"/>
<evidence type="ECO:0000313" key="2">
    <source>
        <dbReference type="EMBL" id="NYE18099.1"/>
    </source>
</evidence>